<dbReference type="SMART" id="SM00388">
    <property type="entry name" value="HisKA"/>
    <property type="match status" value="1"/>
</dbReference>
<dbReference type="SMART" id="SM00086">
    <property type="entry name" value="PAC"/>
    <property type="match status" value="1"/>
</dbReference>
<evidence type="ECO:0000256" key="4">
    <source>
        <dbReference type="PROSITE-ProRule" id="PRU00169"/>
    </source>
</evidence>
<dbReference type="InterPro" id="IPR001789">
    <property type="entry name" value="Sig_transdc_resp-reg_receiver"/>
</dbReference>
<dbReference type="EC" id="2.7.13.3" evidence="2"/>
<dbReference type="InterPro" id="IPR000700">
    <property type="entry name" value="PAS-assoc_C"/>
</dbReference>
<dbReference type="Pfam" id="PF09084">
    <property type="entry name" value="NMT1"/>
    <property type="match status" value="1"/>
</dbReference>
<dbReference type="SUPFAM" id="SSF55874">
    <property type="entry name" value="ATPase domain of HSP90 chaperone/DNA topoisomerase II/histidine kinase"/>
    <property type="match status" value="1"/>
</dbReference>
<evidence type="ECO:0000259" key="9">
    <source>
        <dbReference type="PROSITE" id="PS50112"/>
    </source>
</evidence>
<gene>
    <name evidence="11" type="ORF">ESB00_01985</name>
</gene>
<proteinExistence type="predicted"/>
<dbReference type="GO" id="GO:0000155">
    <property type="term" value="F:phosphorelay sensor kinase activity"/>
    <property type="evidence" value="ECO:0007669"/>
    <property type="project" value="InterPro"/>
</dbReference>
<dbReference type="PROSITE" id="PS50113">
    <property type="entry name" value="PAC"/>
    <property type="match status" value="1"/>
</dbReference>
<dbReference type="Proteomes" id="UP000290218">
    <property type="component" value="Unassembled WGS sequence"/>
</dbReference>
<dbReference type="InterPro" id="IPR035965">
    <property type="entry name" value="PAS-like_dom_sf"/>
</dbReference>
<keyword evidence="5" id="KW-0812">Transmembrane</keyword>
<dbReference type="PROSITE" id="PS50109">
    <property type="entry name" value="HIS_KIN"/>
    <property type="match status" value="1"/>
</dbReference>
<reference evidence="11 12" key="1">
    <citation type="submission" date="2019-01" db="EMBL/GenBank/DDBJ databases">
        <title>Lacunisphaera sp. strain TWA-58.</title>
        <authorList>
            <person name="Chen W.-M."/>
        </authorList>
    </citation>
    <scope>NUCLEOTIDE SEQUENCE [LARGE SCALE GENOMIC DNA]</scope>
    <source>
        <strain evidence="11 12">TWA-58</strain>
    </source>
</reference>
<evidence type="ECO:0000259" key="8">
    <source>
        <dbReference type="PROSITE" id="PS50110"/>
    </source>
</evidence>
<dbReference type="Pfam" id="PF13426">
    <property type="entry name" value="PAS_9"/>
    <property type="match status" value="1"/>
</dbReference>
<evidence type="ECO:0000256" key="3">
    <source>
        <dbReference type="ARBA" id="ARBA00022553"/>
    </source>
</evidence>
<feature type="domain" description="Histidine kinase" evidence="7">
    <location>
        <begin position="840"/>
        <end position="1055"/>
    </location>
</feature>
<dbReference type="InterPro" id="IPR000014">
    <property type="entry name" value="PAS"/>
</dbReference>
<dbReference type="OrthoDB" id="174578at2"/>
<protein>
    <recommendedName>
        <fullName evidence="2">histidine kinase</fullName>
        <ecNumber evidence="2">2.7.13.3</ecNumber>
    </recommendedName>
</protein>
<dbReference type="Pfam" id="PF00072">
    <property type="entry name" value="Response_reg"/>
    <property type="match status" value="1"/>
</dbReference>
<dbReference type="SUPFAM" id="SSF53850">
    <property type="entry name" value="Periplasmic binding protein-like II"/>
    <property type="match status" value="1"/>
</dbReference>
<dbReference type="AlphaFoldDB" id="A0A4Q1C7A5"/>
<sequence>MTRRACILALVGSILLPGKVLAEDKALEPVVLQLAYLHQFQFAGIYAAQEKGFFREEGLGVEVRPTSQERRSAIQEVENGNAHFGIAQGPQLIANRMEGKHVVVIAAIMQHSPLVLVTRSEDNLNTPQDLIGKRVALDTTSLQSEIRFMLEREGVGQDQVTLVPNRWQDNELLQHTADAVSGFLIDVPHTMKKAGLSVRIIRPQDYGVDFYGDCLFTSERIAREQPELVQKVRRAVLRGWEYALGHPDEIIRLILERYPVGERGPRLPWMDEEAMKYEATHMAHLVNMELVELGRINPDRWQRMGEIIHGYGGQGELARIEGMLYAPPVGLAQRLQGIATWLIGGLAVALLVALAAVLANRRLKQLVERRTAELRVSEQRQREYFDEAPAPIMIEDYTAFEADFAELRAAGITNLRAHLAANPALVRTLLRKKRIVAVNRLALARAGFATREEFDRGLSEIMTEEGYATFAEEVVALWEGVDRLTLERSYQTKNNELIHSLINWEVGWKDGRRDLANVRLVFTEITELKRAQRALVESEERYRLLFEQAPLAVVEFDYTLLRSWFAELRAQGVTDLEDHFRSHPEARALMLAKSPLVNANQSTLQLLGASSKAELVARLSDIYTESTIQVRCDNAVRIWNGVLAANGEFDIRRLDGAVRKLAYHWRMLNLDGRPAFGRTQTVLVDVTERLAAERALRESEARYRELFEQGAGGIYRSTPEGRFITVNPAFARMFGFAKPEEMIAWAEQKAVPSIYLKPGRREEFRAAFGQSGQVSDFESEVQRRDGHSIWISENAREVRDAAGRLLYYEGFVTDITARRQLEAEMGRASKLEAVGILAGGIAHDFNNILTVVLGNVTLAEADTDAGSAINARLADARKATMRARDLTLQLLTFAKGGEPVKAAVDLPELLRESASFSLHGAKARAEFQIAPNLWSVHADKGQLGQVVQNLVINAVQAMPGGGVVSIVAENTEVAAGTLPVAPGRYVRLTVADNGTGIAREHLAKIFDPYFTTKAQGSGLGLATVYSIVRKHEGHIEADSEPGRGTVFRVWLPAGGTPTRKSGGSTGSRSPFRARVLFMDDEEPIRGMAKIFMERLGFDCETAADGGETIRKYQEAMQSERPFEVVLMDLTVPGGMGGREAMEQLRRLDPGVRAIVSSGYSRDPVMANYRLHGFRAVLPKPYGLEQLRKTMNDVLDVPANAS</sequence>
<dbReference type="InterPro" id="IPR011006">
    <property type="entry name" value="CheY-like_superfamily"/>
</dbReference>
<dbReference type="CDD" id="cd17546">
    <property type="entry name" value="REC_hyHK_CKI1_RcsC-like"/>
    <property type="match status" value="1"/>
</dbReference>
<dbReference type="Gene3D" id="3.40.190.10">
    <property type="entry name" value="Periplasmic binding protein-like II"/>
    <property type="match status" value="2"/>
</dbReference>
<dbReference type="InterPro" id="IPR036097">
    <property type="entry name" value="HisK_dim/P_sf"/>
</dbReference>
<name>A0A4Q1C7A5_9BACT</name>
<evidence type="ECO:0000313" key="12">
    <source>
        <dbReference type="Proteomes" id="UP000290218"/>
    </source>
</evidence>
<evidence type="ECO:0000256" key="6">
    <source>
        <dbReference type="SAM" id="SignalP"/>
    </source>
</evidence>
<comment type="caution">
    <text evidence="11">The sequence shown here is derived from an EMBL/GenBank/DDBJ whole genome shotgun (WGS) entry which is preliminary data.</text>
</comment>
<evidence type="ECO:0000256" key="5">
    <source>
        <dbReference type="SAM" id="Phobius"/>
    </source>
</evidence>
<evidence type="ECO:0000259" key="7">
    <source>
        <dbReference type="PROSITE" id="PS50109"/>
    </source>
</evidence>
<dbReference type="Gene3D" id="3.30.450.20">
    <property type="entry name" value="PAS domain"/>
    <property type="match status" value="3"/>
</dbReference>
<evidence type="ECO:0000256" key="2">
    <source>
        <dbReference type="ARBA" id="ARBA00012438"/>
    </source>
</evidence>
<dbReference type="InterPro" id="IPR001610">
    <property type="entry name" value="PAC"/>
</dbReference>
<dbReference type="InterPro" id="IPR036890">
    <property type="entry name" value="HATPase_C_sf"/>
</dbReference>
<feature type="domain" description="PAS" evidence="9">
    <location>
        <begin position="699"/>
        <end position="740"/>
    </location>
</feature>
<feature type="transmembrane region" description="Helical" evidence="5">
    <location>
        <begin position="338"/>
        <end position="360"/>
    </location>
</feature>
<dbReference type="PANTHER" id="PTHR43065">
    <property type="entry name" value="SENSOR HISTIDINE KINASE"/>
    <property type="match status" value="1"/>
</dbReference>
<keyword evidence="5" id="KW-1133">Transmembrane helix</keyword>
<evidence type="ECO:0000313" key="11">
    <source>
        <dbReference type="EMBL" id="RXK54690.1"/>
    </source>
</evidence>
<dbReference type="CDD" id="cd00082">
    <property type="entry name" value="HisKA"/>
    <property type="match status" value="1"/>
</dbReference>
<keyword evidence="6" id="KW-0732">Signal</keyword>
<dbReference type="Gene3D" id="3.40.50.2300">
    <property type="match status" value="1"/>
</dbReference>
<keyword evidence="3 4" id="KW-0597">Phosphoprotein</keyword>
<dbReference type="Gene3D" id="3.30.565.10">
    <property type="entry name" value="Histidine kinase-like ATPase, C-terminal domain"/>
    <property type="match status" value="1"/>
</dbReference>
<dbReference type="EMBL" id="SDHX01000001">
    <property type="protein sequence ID" value="RXK54690.1"/>
    <property type="molecule type" value="Genomic_DNA"/>
</dbReference>
<dbReference type="SMART" id="SM00387">
    <property type="entry name" value="HATPase_c"/>
    <property type="match status" value="1"/>
</dbReference>
<feature type="domain" description="Response regulatory" evidence="8">
    <location>
        <begin position="1074"/>
        <end position="1194"/>
    </location>
</feature>
<dbReference type="Gene3D" id="1.10.287.130">
    <property type="match status" value="1"/>
</dbReference>
<dbReference type="SUPFAM" id="SSF52172">
    <property type="entry name" value="CheY-like"/>
    <property type="match status" value="1"/>
</dbReference>
<evidence type="ECO:0000259" key="10">
    <source>
        <dbReference type="PROSITE" id="PS50113"/>
    </source>
</evidence>
<dbReference type="InterPro" id="IPR003661">
    <property type="entry name" value="HisK_dim/P_dom"/>
</dbReference>
<dbReference type="SUPFAM" id="SSF47384">
    <property type="entry name" value="Homodimeric domain of signal transducing histidine kinase"/>
    <property type="match status" value="1"/>
</dbReference>
<dbReference type="Pfam" id="PF02518">
    <property type="entry name" value="HATPase_c"/>
    <property type="match status" value="1"/>
</dbReference>
<evidence type="ECO:0000256" key="1">
    <source>
        <dbReference type="ARBA" id="ARBA00000085"/>
    </source>
</evidence>
<dbReference type="NCBIfam" id="TIGR00229">
    <property type="entry name" value="sensory_box"/>
    <property type="match status" value="1"/>
</dbReference>
<comment type="catalytic activity">
    <reaction evidence="1">
        <text>ATP + protein L-histidine = ADP + protein N-phospho-L-histidine.</text>
        <dbReference type="EC" id="2.7.13.3"/>
    </reaction>
</comment>
<dbReference type="PROSITE" id="PS50112">
    <property type="entry name" value="PAS"/>
    <property type="match status" value="1"/>
</dbReference>
<keyword evidence="12" id="KW-1185">Reference proteome</keyword>
<dbReference type="InterPro" id="IPR015168">
    <property type="entry name" value="SsuA/THI5"/>
</dbReference>
<organism evidence="11 12">
    <name type="scientific">Oleiharenicola lentus</name>
    <dbReference type="NCBI Taxonomy" id="2508720"/>
    <lineage>
        <taxon>Bacteria</taxon>
        <taxon>Pseudomonadati</taxon>
        <taxon>Verrucomicrobiota</taxon>
        <taxon>Opitutia</taxon>
        <taxon>Opitutales</taxon>
        <taxon>Opitutaceae</taxon>
        <taxon>Oleiharenicola</taxon>
    </lineage>
</organism>
<dbReference type="InterPro" id="IPR003594">
    <property type="entry name" value="HATPase_dom"/>
</dbReference>
<dbReference type="InterPro" id="IPR005467">
    <property type="entry name" value="His_kinase_dom"/>
</dbReference>
<dbReference type="SUPFAM" id="SSF55785">
    <property type="entry name" value="PYP-like sensor domain (PAS domain)"/>
    <property type="match status" value="3"/>
</dbReference>
<dbReference type="SMART" id="SM00091">
    <property type="entry name" value="PAS"/>
    <property type="match status" value="1"/>
</dbReference>
<dbReference type="InterPro" id="IPR004358">
    <property type="entry name" value="Sig_transdc_His_kin-like_C"/>
</dbReference>
<feature type="signal peptide" evidence="6">
    <location>
        <begin position="1"/>
        <end position="22"/>
    </location>
</feature>
<dbReference type="PANTHER" id="PTHR43065:SF42">
    <property type="entry name" value="TWO-COMPONENT SENSOR PPRA"/>
    <property type="match status" value="1"/>
</dbReference>
<dbReference type="PROSITE" id="PS50110">
    <property type="entry name" value="RESPONSE_REGULATORY"/>
    <property type="match status" value="1"/>
</dbReference>
<dbReference type="PRINTS" id="PR00344">
    <property type="entry name" value="BCTRLSENSOR"/>
</dbReference>
<accession>A0A4Q1C7A5</accession>
<dbReference type="CDD" id="cd00130">
    <property type="entry name" value="PAS"/>
    <property type="match status" value="1"/>
</dbReference>
<keyword evidence="5" id="KW-0472">Membrane</keyword>
<dbReference type="RefSeq" id="WP_129046054.1">
    <property type="nucleotide sequence ID" value="NZ_SDHX01000001.1"/>
</dbReference>
<dbReference type="SMART" id="SM00448">
    <property type="entry name" value="REC"/>
    <property type="match status" value="1"/>
</dbReference>
<feature type="domain" description="PAC" evidence="10">
    <location>
        <begin position="775"/>
        <end position="827"/>
    </location>
</feature>
<feature type="chain" id="PRO_5020794833" description="histidine kinase" evidence="6">
    <location>
        <begin position="23"/>
        <end position="1201"/>
    </location>
</feature>
<feature type="modified residue" description="4-aspartylphosphate" evidence="4">
    <location>
        <position position="1128"/>
    </location>
</feature>